<gene>
    <name evidence="14" type="ORF">SAMN05443244_2173</name>
</gene>
<dbReference type="GO" id="GO:0046656">
    <property type="term" value="P:folic acid biosynthetic process"/>
    <property type="evidence" value="ECO:0007669"/>
    <property type="project" value="UniProtKB-KW"/>
</dbReference>
<dbReference type="AlphaFoldDB" id="A0A1H4NA13"/>
<dbReference type="GO" id="GO:0046654">
    <property type="term" value="P:tetrahydrofolate biosynthetic process"/>
    <property type="evidence" value="ECO:0007669"/>
    <property type="project" value="UniProtKB-UniPathway"/>
</dbReference>
<dbReference type="SUPFAM" id="SSF55083">
    <property type="entry name" value="6-hydroxymethyl-7,8-dihydropterin pyrophosphokinase, HPPK"/>
    <property type="match status" value="1"/>
</dbReference>
<dbReference type="PANTHER" id="PTHR43071">
    <property type="entry name" value="2-AMINO-4-HYDROXY-6-HYDROXYMETHYLDIHYDROPTERIDINE PYROPHOSPHOKINASE"/>
    <property type="match status" value="1"/>
</dbReference>
<proteinExistence type="inferred from homology"/>
<dbReference type="Pfam" id="PF01288">
    <property type="entry name" value="HPPK"/>
    <property type="match status" value="1"/>
</dbReference>
<evidence type="ECO:0000256" key="9">
    <source>
        <dbReference type="ARBA" id="ARBA00022909"/>
    </source>
</evidence>
<dbReference type="CDD" id="cd00483">
    <property type="entry name" value="HPPK"/>
    <property type="match status" value="1"/>
</dbReference>
<dbReference type="InterPro" id="IPR000550">
    <property type="entry name" value="Hppk"/>
</dbReference>
<dbReference type="GO" id="GO:0005524">
    <property type="term" value="F:ATP binding"/>
    <property type="evidence" value="ECO:0007669"/>
    <property type="project" value="UniProtKB-KW"/>
</dbReference>
<comment type="function">
    <text evidence="10">Catalyzes the transfer of pyrophosphate from adenosine triphosphate (ATP) to 6-hydroxymethyl-7,8-dihydropterin, an enzymatic step in folate biosynthesis pathway.</text>
</comment>
<protein>
    <recommendedName>
        <fullName evidence="4">2-amino-4-hydroxy-6-hydroxymethyldihydropteridine pyrophosphokinase</fullName>
        <ecNumber evidence="3">2.7.6.3</ecNumber>
    </recommendedName>
    <alternativeName>
        <fullName evidence="11">6-hydroxymethyl-7,8-dihydropterin pyrophosphokinase</fullName>
    </alternativeName>
    <alternativeName>
        <fullName evidence="12">7,8-dihydro-6-hydroxymethylpterin-pyrophosphokinase</fullName>
    </alternativeName>
</protein>
<sequence>MPLAAIALGSNLGDREATLASAIRALSEHGEVIAVSTTFDTDPVGYADQPRFLNAAVLLKTSLAPPDLLRTLLWIEHVHGRDRSHGIDKGPRTLDLDLLLYDEVVMTTPELTLPHPQMHARRFVLEPLAQIAPTMIHPLLGRTVAQLLAQTNLAV</sequence>
<evidence type="ECO:0000256" key="12">
    <source>
        <dbReference type="ARBA" id="ARBA00033413"/>
    </source>
</evidence>
<dbReference type="Gene3D" id="3.30.70.560">
    <property type="entry name" value="7,8-Dihydro-6-hydroxymethylpterin-pyrophosphokinase HPPK"/>
    <property type="match status" value="1"/>
</dbReference>
<comment type="similarity">
    <text evidence="2">Belongs to the HPPK family.</text>
</comment>
<dbReference type="EMBL" id="FNSD01000001">
    <property type="protein sequence ID" value="SEB91608.1"/>
    <property type="molecule type" value="Genomic_DNA"/>
</dbReference>
<dbReference type="PANTHER" id="PTHR43071:SF1">
    <property type="entry name" value="2-AMINO-4-HYDROXY-6-HYDROXYMETHYLDIHYDROPTERIDINE PYROPHOSPHOKINASE"/>
    <property type="match status" value="1"/>
</dbReference>
<evidence type="ECO:0000256" key="8">
    <source>
        <dbReference type="ARBA" id="ARBA00022840"/>
    </source>
</evidence>
<dbReference type="Proteomes" id="UP000182409">
    <property type="component" value="Unassembled WGS sequence"/>
</dbReference>
<evidence type="ECO:0000256" key="3">
    <source>
        <dbReference type="ARBA" id="ARBA00013253"/>
    </source>
</evidence>
<accession>A0A1H4NA13</accession>
<evidence type="ECO:0000256" key="7">
    <source>
        <dbReference type="ARBA" id="ARBA00022777"/>
    </source>
</evidence>
<evidence type="ECO:0000313" key="14">
    <source>
        <dbReference type="EMBL" id="SEB91608.1"/>
    </source>
</evidence>
<dbReference type="RefSeq" id="WP_074653952.1">
    <property type="nucleotide sequence ID" value="NZ_FNSD01000001.1"/>
</dbReference>
<keyword evidence="7 14" id="KW-0418">Kinase</keyword>
<dbReference type="GO" id="GO:0003848">
    <property type="term" value="F:2-amino-4-hydroxy-6-hydroxymethyldihydropteridine diphosphokinase activity"/>
    <property type="evidence" value="ECO:0007669"/>
    <property type="project" value="UniProtKB-EC"/>
</dbReference>
<dbReference type="NCBIfam" id="TIGR01498">
    <property type="entry name" value="folK"/>
    <property type="match status" value="1"/>
</dbReference>
<evidence type="ECO:0000256" key="5">
    <source>
        <dbReference type="ARBA" id="ARBA00022679"/>
    </source>
</evidence>
<evidence type="ECO:0000256" key="10">
    <source>
        <dbReference type="ARBA" id="ARBA00029409"/>
    </source>
</evidence>
<reference evidence="14 15" key="1">
    <citation type="submission" date="2016-10" db="EMBL/GenBank/DDBJ databases">
        <authorList>
            <person name="de Groot N.N."/>
        </authorList>
    </citation>
    <scope>NUCLEOTIDE SEQUENCE [LARGE SCALE GENOMIC DNA]</scope>
    <source>
        <strain evidence="14 15">AB35.6</strain>
    </source>
</reference>
<keyword evidence="9" id="KW-0289">Folate biosynthesis</keyword>
<keyword evidence="5" id="KW-0808">Transferase</keyword>
<comment type="pathway">
    <text evidence="1">Cofactor biosynthesis; tetrahydrofolate biosynthesis; 2-amino-4-hydroxy-6-hydroxymethyl-7,8-dihydropteridine diphosphate from 7,8-dihydroneopterin triphosphate: step 4/4.</text>
</comment>
<organism evidence="14 15">
    <name type="scientific">Terriglobus roseus</name>
    <dbReference type="NCBI Taxonomy" id="392734"/>
    <lineage>
        <taxon>Bacteria</taxon>
        <taxon>Pseudomonadati</taxon>
        <taxon>Acidobacteriota</taxon>
        <taxon>Terriglobia</taxon>
        <taxon>Terriglobales</taxon>
        <taxon>Acidobacteriaceae</taxon>
        <taxon>Terriglobus</taxon>
    </lineage>
</organism>
<dbReference type="InterPro" id="IPR035907">
    <property type="entry name" value="Hppk_sf"/>
</dbReference>
<evidence type="ECO:0000256" key="4">
    <source>
        <dbReference type="ARBA" id="ARBA00016218"/>
    </source>
</evidence>
<evidence type="ECO:0000256" key="6">
    <source>
        <dbReference type="ARBA" id="ARBA00022741"/>
    </source>
</evidence>
<feature type="domain" description="7,8-dihydro-6-hydroxymethylpterin-pyrophosphokinase" evidence="13">
    <location>
        <begin position="88"/>
        <end position="99"/>
    </location>
</feature>
<evidence type="ECO:0000256" key="2">
    <source>
        <dbReference type="ARBA" id="ARBA00005810"/>
    </source>
</evidence>
<dbReference type="GO" id="GO:0016301">
    <property type="term" value="F:kinase activity"/>
    <property type="evidence" value="ECO:0007669"/>
    <property type="project" value="UniProtKB-KW"/>
</dbReference>
<dbReference type="PROSITE" id="PS00794">
    <property type="entry name" value="HPPK"/>
    <property type="match status" value="1"/>
</dbReference>
<dbReference type="OrthoDB" id="9808041at2"/>
<dbReference type="EC" id="2.7.6.3" evidence="3"/>
<evidence type="ECO:0000256" key="11">
    <source>
        <dbReference type="ARBA" id="ARBA00029766"/>
    </source>
</evidence>
<keyword evidence="8" id="KW-0067">ATP-binding</keyword>
<keyword evidence="6" id="KW-0547">Nucleotide-binding</keyword>
<evidence type="ECO:0000259" key="13">
    <source>
        <dbReference type="PROSITE" id="PS00794"/>
    </source>
</evidence>
<evidence type="ECO:0000313" key="15">
    <source>
        <dbReference type="Proteomes" id="UP000182409"/>
    </source>
</evidence>
<evidence type="ECO:0000256" key="1">
    <source>
        <dbReference type="ARBA" id="ARBA00005051"/>
    </source>
</evidence>
<dbReference type="UniPathway" id="UPA00077">
    <property type="reaction ID" value="UER00155"/>
</dbReference>
<name>A0A1H4NA13_9BACT</name>